<dbReference type="Proteomes" id="UP001301731">
    <property type="component" value="Chromosome"/>
</dbReference>
<dbReference type="EMBL" id="CP137573">
    <property type="protein sequence ID" value="WOX20596.1"/>
    <property type="molecule type" value="Genomic_DNA"/>
</dbReference>
<keyword evidence="2" id="KW-1133">Transmembrane helix</keyword>
<accession>A0ABZ0LMC5</accession>
<dbReference type="Pfam" id="PF11239">
    <property type="entry name" value="DUF3040"/>
    <property type="match status" value="1"/>
</dbReference>
<feature type="transmembrane region" description="Helical" evidence="2">
    <location>
        <begin position="62"/>
        <end position="82"/>
    </location>
</feature>
<sequence>MAAASGRRALPEQEEVSGMDDARLSQRERRILAEIEQALSRDDPLDRSLRTMRRRHWSPGRAVAGVAFLGAATVTLLVAAVATAEPALVWAFAAAWVVTLVCLLRLVMSWSSRRLAARAARSRGAGREKDGSEGGPSASA</sequence>
<organism evidence="3 4">
    <name type="scientific">Streptomyces solicathayae</name>
    <dbReference type="NCBI Taxonomy" id="3081768"/>
    <lineage>
        <taxon>Bacteria</taxon>
        <taxon>Bacillati</taxon>
        <taxon>Actinomycetota</taxon>
        <taxon>Actinomycetes</taxon>
        <taxon>Kitasatosporales</taxon>
        <taxon>Streptomycetaceae</taxon>
        <taxon>Streptomyces</taxon>
    </lineage>
</organism>
<proteinExistence type="predicted"/>
<protein>
    <submittedName>
        <fullName evidence="3">DUF3040 domain-containing protein</fullName>
    </submittedName>
</protein>
<feature type="region of interest" description="Disordered" evidence="1">
    <location>
        <begin position="1"/>
        <end position="23"/>
    </location>
</feature>
<name>A0ABZ0LMC5_9ACTN</name>
<keyword evidence="4" id="KW-1185">Reference proteome</keyword>
<evidence type="ECO:0000256" key="2">
    <source>
        <dbReference type="SAM" id="Phobius"/>
    </source>
</evidence>
<evidence type="ECO:0000256" key="1">
    <source>
        <dbReference type="SAM" id="MobiDB-lite"/>
    </source>
</evidence>
<keyword evidence="2" id="KW-0812">Transmembrane</keyword>
<dbReference type="RefSeq" id="WP_318101262.1">
    <property type="nucleotide sequence ID" value="NZ_CP137573.1"/>
</dbReference>
<reference evidence="3 4" key="1">
    <citation type="submission" date="2023-10" db="EMBL/GenBank/DDBJ databases">
        <title>The genome sequence of Streptomyces sp. HUAS YS2.</title>
        <authorList>
            <person name="Mo P."/>
        </authorList>
    </citation>
    <scope>NUCLEOTIDE SEQUENCE [LARGE SCALE GENOMIC DNA]</scope>
    <source>
        <strain evidence="3 4">HUAS YS2</strain>
    </source>
</reference>
<dbReference type="InterPro" id="IPR021401">
    <property type="entry name" value="DUF3040"/>
</dbReference>
<evidence type="ECO:0000313" key="3">
    <source>
        <dbReference type="EMBL" id="WOX20596.1"/>
    </source>
</evidence>
<gene>
    <name evidence="3" type="ORF">R2D22_03985</name>
</gene>
<feature type="region of interest" description="Disordered" evidence="1">
    <location>
        <begin position="120"/>
        <end position="140"/>
    </location>
</feature>
<evidence type="ECO:0000313" key="4">
    <source>
        <dbReference type="Proteomes" id="UP001301731"/>
    </source>
</evidence>
<feature type="transmembrane region" description="Helical" evidence="2">
    <location>
        <begin position="88"/>
        <end position="108"/>
    </location>
</feature>
<keyword evidence="2" id="KW-0472">Membrane</keyword>